<dbReference type="InterPro" id="IPR001296">
    <property type="entry name" value="Glyco_trans_1"/>
</dbReference>
<dbReference type="GO" id="GO:0016757">
    <property type="term" value="F:glycosyltransferase activity"/>
    <property type="evidence" value="ECO:0007669"/>
    <property type="project" value="InterPro"/>
</dbReference>
<dbReference type="Gene3D" id="3.40.50.2000">
    <property type="entry name" value="Glycogen Phosphorylase B"/>
    <property type="match status" value="2"/>
</dbReference>
<keyword evidence="4" id="KW-1185">Reference proteome</keyword>
<organism evidence="3 4">
    <name type="scientific">Mucilaginibacter mallensis</name>
    <dbReference type="NCBI Taxonomy" id="652787"/>
    <lineage>
        <taxon>Bacteria</taxon>
        <taxon>Pseudomonadati</taxon>
        <taxon>Bacteroidota</taxon>
        <taxon>Sphingobacteriia</taxon>
        <taxon>Sphingobacteriales</taxon>
        <taxon>Sphingobacteriaceae</taxon>
        <taxon>Mucilaginibacter</taxon>
    </lineage>
</organism>
<proteinExistence type="predicted"/>
<dbReference type="OrthoDB" id="1046785at2"/>
<gene>
    <name evidence="3" type="ORF">SAMN05216490_3463</name>
</gene>
<keyword evidence="1 3" id="KW-0808">Transferase</keyword>
<dbReference type="PANTHER" id="PTHR46401:SF2">
    <property type="entry name" value="GLYCOSYLTRANSFERASE WBBK-RELATED"/>
    <property type="match status" value="1"/>
</dbReference>
<dbReference type="RefSeq" id="WP_091375661.1">
    <property type="nucleotide sequence ID" value="NZ_LT629740.1"/>
</dbReference>
<dbReference type="GO" id="GO:0009103">
    <property type="term" value="P:lipopolysaccharide biosynthetic process"/>
    <property type="evidence" value="ECO:0007669"/>
    <property type="project" value="TreeGrafter"/>
</dbReference>
<sequence length="422" mass="48454">MKVYFIETTDKTQRYGIGSYVNNLIPEFKDKDIDFNYVHINSRLYNSVVRTKKASISHIHIPVPINGNSDIGSEFHIPLLFARGIYTIISRHTGKSEKFVLHLNSVMQTNIGVVAKDYSAALVVYTMHILLWRFFYKNDYERFILEWNNRQDNKESHKIDSLLEEKKLCEIADKVICLTDDAYKFVIEIYQIPPSRVIIINNGLNANILPQVSSLKKKKMRRKLGFNHKDKILLYVGRLNQGKGLEFLIDAFHDVLKVHQNTKLIIVGNGNFDMFLSRCSDIWSRVLFTGYLDKSELSNIYNIADIGVLPSLNEQNSFVALEMMAHRLPIIASDIEGFKNILHDKTSCLKIKMVKGKDSSGLDIYALTKSITTLINDESIGARLSNNAYNTIIEEFNSKTMSDKLLMIYRELLLCVIEVKPK</sequence>
<evidence type="ECO:0000256" key="1">
    <source>
        <dbReference type="ARBA" id="ARBA00022679"/>
    </source>
</evidence>
<dbReference type="STRING" id="652787.SAMN05216490_3463"/>
<accession>A0A1H2ABN1</accession>
<dbReference type="EMBL" id="LT629740">
    <property type="protein sequence ID" value="SDT43323.1"/>
    <property type="molecule type" value="Genomic_DNA"/>
</dbReference>
<dbReference type="PANTHER" id="PTHR46401">
    <property type="entry name" value="GLYCOSYLTRANSFERASE WBBK-RELATED"/>
    <property type="match status" value="1"/>
</dbReference>
<reference evidence="3 4" key="1">
    <citation type="submission" date="2016-10" db="EMBL/GenBank/DDBJ databases">
        <authorList>
            <person name="de Groot N.N."/>
        </authorList>
    </citation>
    <scope>NUCLEOTIDE SEQUENCE [LARGE SCALE GENOMIC DNA]</scope>
    <source>
        <strain evidence="3 4">MP1X4</strain>
    </source>
</reference>
<evidence type="ECO:0000313" key="4">
    <source>
        <dbReference type="Proteomes" id="UP000199679"/>
    </source>
</evidence>
<feature type="domain" description="Glycosyl transferase family 1" evidence="2">
    <location>
        <begin position="217"/>
        <end position="390"/>
    </location>
</feature>
<dbReference type="Pfam" id="PF00534">
    <property type="entry name" value="Glycos_transf_1"/>
    <property type="match status" value="1"/>
</dbReference>
<dbReference type="AlphaFoldDB" id="A0A1H2ABN1"/>
<protein>
    <submittedName>
        <fullName evidence="3">Glycosyltransferase</fullName>
    </submittedName>
</protein>
<dbReference type="SUPFAM" id="SSF53756">
    <property type="entry name" value="UDP-Glycosyltransferase/glycogen phosphorylase"/>
    <property type="match status" value="1"/>
</dbReference>
<evidence type="ECO:0000313" key="3">
    <source>
        <dbReference type="EMBL" id="SDT43323.1"/>
    </source>
</evidence>
<dbReference type="CDD" id="cd03801">
    <property type="entry name" value="GT4_PimA-like"/>
    <property type="match status" value="1"/>
</dbReference>
<name>A0A1H2ABN1_MUCMA</name>
<evidence type="ECO:0000259" key="2">
    <source>
        <dbReference type="Pfam" id="PF00534"/>
    </source>
</evidence>
<dbReference type="Proteomes" id="UP000199679">
    <property type="component" value="Chromosome I"/>
</dbReference>